<dbReference type="KEGG" id="pbr:PB2503_04172"/>
<dbReference type="InterPro" id="IPR007655">
    <property type="entry name" value="Slam_C"/>
</dbReference>
<dbReference type="STRING" id="314260.PB2503_04172"/>
<dbReference type="Proteomes" id="UP000001302">
    <property type="component" value="Chromosome"/>
</dbReference>
<accession>E0TEM6</accession>
<feature type="domain" description="Surface lipoprotein assembly modifier C-terminal" evidence="1">
    <location>
        <begin position="165"/>
        <end position="449"/>
    </location>
</feature>
<dbReference type="eggNOG" id="COG0457">
    <property type="taxonomic scope" value="Bacteria"/>
</dbReference>
<organism evidence="2 3">
    <name type="scientific">Parvularcula bermudensis (strain ATCC BAA-594 / HTCC2503 / KCTC 12087)</name>
    <dbReference type="NCBI Taxonomy" id="314260"/>
    <lineage>
        <taxon>Bacteria</taxon>
        <taxon>Pseudomonadati</taxon>
        <taxon>Pseudomonadota</taxon>
        <taxon>Alphaproteobacteria</taxon>
        <taxon>Parvularculales</taxon>
        <taxon>Parvularculaceae</taxon>
        <taxon>Parvularcula</taxon>
    </lineage>
</organism>
<dbReference type="Pfam" id="PF04575">
    <property type="entry name" value="SlipAM"/>
    <property type="match status" value="1"/>
</dbReference>
<dbReference type="EMBL" id="CP002156">
    <property type="protein sequence ID" value="ADM08909.1"/>
    <property type="molecule type" value="Genomic_DNA"/>
</dbReference>
<evidence type="ECO:0000313" key="2">
    <source>
        <dbReference type="EMBL" id="ADM08909.1"/>
    </source>
</evidence>
<dbReference type="Gene3D" id="1.25.40.10">
    <property type="entry name" value="Tetratricopeptide repeat domain"/>
    <property type="match status" value="1"/>
</dbReference>
<protein>
    <recommendedName>
        <fullName evidence="1">Surface lipoprotein assembly modifier C-terminal domain-containing protein</fullName>
    </recommendedName>
</protein>
<evidence type="ECO:0000259" key="1">
    <source>
        <dbReference type="Pfam" id="PF04575"/>
    </source>
</evidence>
<evidence type="ECO:0000313" key="3">
    <source>
        <dbReference type="Proteomes" id="UP000001302"/>
    </source>
</evidence>
<dbReference type="AlphaFoldDB" id="E0TEM6"/>
<reference evidence="3" key="1">
    <citation type="submission" date="2010-08" db="EMBL/GenBank/DDBJ databases">
        <title>Genome sequence of Parvularcula bermudensis HTCC2503.</title>
        <authorList>
            <person name="Kang D.-M."/>
            <person name="Oh H.-M."/>
            <person name="Cho J.-C."/>
        </authorList>
    </citation>
    <scope>NUCLEOTIDE SEQUENCE [LARGE SCALE GENOMIC DNA]</scope>
    <source>
        <strain evidence="3">ATCC BAA-594 / HTCC2503 / KCTC 12087</strain>
    </source>
</reference>
<gene>
    <name evidence="2" type="ordered locus">PB2503_04172</name>
</gene>
<dbReference type="InterPro" id="IPR011990">
    <property type="entry name" value="TPR-like_helical_dom_sf"/>
</dbReference>
<dbReference type="Pfam" id="PF14559">
    <property type="entry name" value="TPR_19"/>
    <property type="match status" value="1"/>
</dbReference>
<dbReference type="HOGENOM" id="CLU_609499_0_0_5"/>
<reference evidence="2 3" key="2">
    <citation type="journal article" date="2011" name="J. Bacteriol.">
        <title>Complete genome sequence of strain HTCC2503T of Parvularcula bermudensis, the type species of the order "Parvularculales" in the class Alphaproteobacteria.</title>
        <authorList>
            <person name="Oh H.M."/>
            <person name="Kang I."/>
            <person name="Vergin K.L."/>
            <person name="Kang D."/>
            <person name="Rhee K.H."/>
            <person name="Giovannoni S.J."/>
            <person name="Cho J.C."/>
        </authorList>
    </citation>
    <scope>NUCLEOTIDE SEQUENCE [LARGE SCALE GENOMIC DNA]</scope>
    <source>
        <strain evidence="3">ATCC BAA-594 / HTCC2503 / KCTC 12087</strain>
    </source>
</reference>
<proteinExistence type="predicted"/>
<keyword evidence="3" id="KW-1185">Reference proteome</keyword>
<dbReference type="SUPFAM" id="SSF48452">
    <property type="entry name" value="TPR-like"/>
    <property type="match status" value="1"/>
</dbReference>
<name>E0TEM6_PARBH</name>
<sequence length="449" mass="48114">MGKATGIYRHLAAATGAALLVIGTAGAVEDASRTYELSGAEAISLAERFLSEGRLGAAEAIVLALAQEDLSPDIDRTHIDFLAGMIALRQEKVDEATALFEHLLAYDGTLVGARLELATAYMAKGHYRQAERQLRLASAQGPSVDVQRRIGQQMAAIDRRKVIEIEAGASIVPDTNVNTATAQSTIIAGGVEQRLNDDGALRRSGVGVTSDLSISAKRSVRGDLFARVTAMGRLIDQEGVDFDFATYGLRAGPEWRGRRLRGSLSALVSAQSYGGAPYAEAAGLEAQLLSALTRRVSLSASLSVQALDFQQDDRQDGARVALGLGAHRRLTDQIRTGGSLSIDRQTADDPTLSYWRTHFATYVSGALPAKLFVTVSPSVAVREADEGSEFFGGRREDITRSVSVTLSGGPSAIATLKPQLGYHYTDNDSTIAFYSYDRHRVDLGFSRDF</sequence>